<dbReference type="InterPro" id="IPR004843">
    <property type="entry name" value="Calcineurin-like_PHP"/>
</dbReference>
<reference evidence="2 3" key="1">
    <citation type="submission" date="2019-11" db="EMBL/GenBank/DDBJ databases">
        <title>Draft genome sequences of five Paenibacillus species of dairy origin.</title>
        <authorList>
            <person name="Olajide A.M."/>
            <person name="Chen S."/>
            <person name="Lapointe G."/>
        </authorList>
    </citation>
    <scope>NUCLEOTIDE SEQUENCE [LARGE SCALE GENOMIC DNA]</scope>
    <source>
        <strain evidence="2 3">2CS3</strain>
    </source>
</reference>
<dbReference type="AlphaFoldDB" id="A0A7X3CVV1"/>
<protein>
    <submittedName>
        <fullName evidence="2">Metallophosphoesterase</fullName>
    </submittedName>
</protein>
<name>A0A7X3CVV1_9BACL</name>
<feature type="domain" description="Calcineurin-like phosphoesterase" evidence="1">
    <location>
        <begin position="72"/>
        <end position="285"/>
    </location>
</feature>
<organism evidence="2 3">
    <name type="scientific">Paenibacillus validus</name>
    <dbReference type="NCBI Taxonomy" id="44253"/>
    <lineage>
        <taxon>Bacteria</taxon>
        <taxon>Bacillati</taxon>
        <taxon>Bacillota</taxon>
        <taxon>Bacilli</taxon>
        <taxon>Bacillales</taxon>
        <taxon>Paenibacillaceae</taxon>
        <taxon>Paenibacillus</taxon>
    </lineage>
</organism>
<dbReference type="InterPro" id="IPR029052">
    <property type="entry name" value="Metallo-depent_PP-like"/>
</dbReference>
<evidence type="ECO:0000313" key="3">
    <source>
        <dbReference type="Proteomes" id="UP000450917"/>
    </source>
</evidence>
<accession>A0A7X3CVV1</accession>
<dbReference type="SUPFAM" id="SSF56300">
    <property type="entry name" value="Metallo-dependent phosphatases"/>
    <property type="match status" value="1"/>
</dbReference>
<evidence type="ECO:0000259" key="1">
    <source>
        <dbReference type="Pfam" id="PF00149"/>
    </source>
</evidence>
<dbReference type="Gene3D" id="3.60.21.10">
    <property type="match status" value="1"/>
</dbReference>
<gene>
    <name evidence="2" type="ORF">GNP93_23315</name>
</gene>
<evidence type="ECO:0000313" key="2">
    <source>
        <dbReference type="EMBL" id="MUG73557.1"/>
    </source>
</evidence>
<dbReference type="Pfam" id="PF00149">
    <property type="entry name" value="Metallophos"/>
    <property type="match status" value="1"/>
</dbReference>
<sequence length="363" mass="40238">MKLRKPLLSILAALILISALSVLLVANLPSDLQAAPPQASASVQQAAPAPAAGRVLKPVPKSPPSNQPLLTFSVLSDAHVRAEDESSHQKLSAALSDLHNLDPNAEAIILNGDMTDGLPEDYEALRNILETAPLPDKLLYAIGNHEYYKAWHDDQGRWKPASFPNGETEQMSQTRFLQFSNAENLYFERIIAGYRFIVLGSEQYRQSDPGNGEDAVLSAKQLHWLDEKLHEEDGSGNPIFVFLHQPLPYTVAGSGLNRGVVAYTELKSILSKYPQVIFFSSHTHWELKTPYTMRWDQFTMINTSSVGHPLTDDGKGGETETAPEDSEGLFVRVFADRVEVRGRDFARNRWVPEAQFSVPVPGR</sequence>
<keyword evidence="3" id="KW-1185">Reference proteome</keyword>
<dbReference type="PANTHER" id="PTHR43143:SF1">
    <property type="entry name" value="SERINE_THREONINE-PROTEIN PHOSPHATASE CPPED1"/>
    <property type="match status" value="1"/>
</dbReference>
<dbReference type="GO" id="GO:0016787">
    <property type="term" value="F:hydrolase activity"/>
    <property type="evidence" value="ECO:0007669"/>
    <property type="project" value="InterPro"/>
</dbReference>
<dbReference type="InterPro" id="IPR051918">
    <property type="entry name" value="STPP_CPPED1"/>
</dbReference>
<proteinExistence type="predicted"/>
<comment type="caution">
    <text evidence="2">The sequence shown here is derived from an EMBL/GenBank/DDBJ whole genome shotgun (WGS) entry which is preliminary data.</text>
</comment>
<dbReference type="EMBL" id="WNZX01000028">
    <property type="protein sequence ID" value="MUG73557.1"/>
    <property type="molecule type" value="Genomic_DNA"/>
</dbReference>
<dbReference type="PANTHER" id="PTHR43143">
    <property type="entry name" value="METALLOPHOSPHOESTERASE, CALCINEURIN SUPERFAMILY"/>
    <property type="match status" value="1"/>
</dbReference>
<dbReference type="Proteomes" id="UP000450917">
    <property type="component" value="Unassembled WGS sequence"/>
</dbReference>